<keyword evidence="2" id="KW-1185">Reference proteome</keyword>
<reference evidence="2" key="1">
    <citation type="journal article" date="2019" name="Int. J. Syst. Evol. Microbiol.">
        <title>The Global Catalogue of Microorganisms (GCM) 10K type strain sequencing project: providing services to taxonomists for standard genome sequencing and annotation.</title>
        <authorList>
            <consortium name="The Broad Institute Genomics Platform"/>
            <consortium name="The Broad Institute Genome Sequencing Center for Infectious Disease"/>
            <person name="Wu L."/>
            <person name="Ma J."/>
        </authorList>
    </citation>
    <scope>NUCLEOTIDE SEQUENCE [LARGE SCALE GENOMIC DNA]</scope>
    <source>
        <strain evidence="2">JCM 17804</strain>
    </source>
</reference>
<proteinExistence type="predicted"/>
<dbReference type="Proteomes" id="UP001500975">
    <property type="component" value="Unassembled WGS sequence"/>
</dbReference>
<sequence length="132" mass="13985">MNGEIISILSQGALPGARLDEPVLGPAAASDVSRFANAMASPAGASHGWADVGEVARAGWSDAFMHSMQEFGRGYAEQSNRIKQILSDPTQVGATELLSIQLGLVDTSLRVELVSRAVQKATQHIDQLTKLQ</sequence>
<evidence type="ECO:0000313" key="2">
    <source>
        <dbReference type="Proteomes" id="UP001500975"/>
    </source>
</evidence>
<name>A0ABP8I064_9BURK</name>
<dbReference type="InterPro" id="IPR012670">
    <property type="entry name" value="T3SS_YscI/HrpB"/>
</dbReference>
<protein>
    <recommendedName>
        <fullName evidence="3">EscI/YscI/HrpB family type III secretion system inner rod protein</fullName>
    </recommendedName>
</protein>
<organism evidence="1 2">
    <name type="scientific">Variovorax defluvii</name>
    <dbReference type="NCBI Taxonomy" id="913761"/>
    <lineage>
        <taxon>Bacteria</taxon>
        <taxon>Pseudomonadati</taxon>
        <taxon>Pseudomonadota</taxon>
        <taxon>Betaproteobacteria</taxon>
        <taxon>Burkholderiales</taxon>
        <taxon>Comamonadaceae</taxon>
        <taxon>Variovorax</taxon>
    </lineage>
</organism>
<evidence type="ECO:0000313" key="1">
    <source>
        <dbReference type="EMBL" id="GAA4348454.1"/>
    </source>
</evidence>
<dbReference type="EMBL" id="BAABGJ010000057">
    <property type="protein sequence ID" value="GAA4348454.1"/>
    <property type="molecule type" value="Genomic_DNA"/>
</dbReference>
<accession>A0ABP8I064</accession>
<dbReference type="RefSeq" id="WP_345539413.1">
    <property type="nucleotide sequence ID" value="NZ_BAABGJ010000057.1"/>
</dbReference>
<gene>
    <name evidence="1" type="ORF">GCM10023165_34280</name>
</gene>
<evidence type="ECO:0008006" key="3">
    <source>
        <dbReference type="Google" id="ProtNLM"/>
    </source>
</evidence>
<comment type="caution">
    <text evidence="1">The sequence shown here is derived from an EMBL/GenBank/DDBJ whole genome shotgun (WGS) entry which is preliminary data.</text>
</comment>
<dbReference type="Pfam" id="PF17001">
    <property type="entry name" value="T3SS_basalb_I"/>
    <property type="match status" value="1"/>
</dbReference>